<evidence type="ECO:0000256" key="2">
    <source>
        <dbReference type="ARBA" id="ARBA00009638"/>
    </source>
</evidence>
<dbReference type="Pfam" id="PF01926">
    <property type="entry name" value="MMR_HSR1"/>
    <property type="match status" value="1"/>
</dbReference>
<reference evidence="12 13" key="1">
    <citation type="journal article" date="2009" name="Science">
        <title>Green evolution and dynamic adaptations revealed by genomes of the marine picoeukaryotes Micromonas.</title>
        <authorList>
            <person name="Worden A.Z."/>
            <person name="Lee J.H."/>
            <person name="Mock T."/>
            <person name="Rouze P."/>
            <person name="Simmons M.P."/>
            <person name="Aerts A.L."/>
            <person name="Allen A.E."/>
            <person name="Cuvelier M.L."/>
            <person name="Derelle E."/>
            <person name="Everett M.V."/>
            <person name="Foulon E."/>
            <person name="Grimwood J."/>
            <person name="Gundlach H."/>
            <person name="Henrissat B."/>
            <person name="Napoli C."/>
            <person name="McDonald S.M."/>
            <person name="Parker M.S."/>
            <person name="Rombauts S."/>
            <person name="Salamov A."/>
            <person name="Von Dassow P."/>
            <person name="Badger J.H."/>
            <person name="Coutinho P.M."/>
            <person name="Demir E."/>
            <person name="Dubchak I."/>
            <person name="Gentemann C."/>
            <person name="Eikrem W."/>
            <person name="Gready J.E."/>
            <person name="John U."/>
            <person name="Lanier W."/>
            <person name="Lindquist E.A."/>
            <person name="Lucas S."/>
            <person name="Mayer K.F."/>
            <person name="Moreau H."/>
            <person name="Not F."/>
            <person name="Otillar R."/>
            <person name="Panaud O."/>
            <person name="Pangilinan J."/>
            <person name="Paulsen I."/>
            <person name="Piegu B."/>
            <person name="Poliakov A."/>
            <person name="Robbens S."/>
            <person name="Schmutz J."/>
            <person name="Toulza E."/>
            <person name="Wyss T."/>
            <person name="Zelensky A."/>
            <person name="Zhou K."/>
            <person name="Armbrust E.V."/>
            <person name="Bhattacharya D."/>
            <person name="Goodenough U.W."/>
            <person name="Van de Peer Y."/>
            <person name="Grigoriev I.V."/>
        </authorList>
    </citation>
    <scope>NUCLEOTIDE SEQUENCE [LARGE SCALE GENOMIC DNA]</scope>
    <source>
        <strain evidence="13">RCC299 / NOUM17</strain>
    </source>
</reference>
<keyword evidence="6" id="KW-0460">Magnesium</keyword>
<evidence type="ECO:0000256" key="3">
    <source>
        <dbReference type="ARBA" id="ARBA00022618"/>
    </source>
</evidence>
<dbReference type="RefSeq" id="XP_002504352.1">
    <property type="nucleotide sequence ID" value="XM_002504306.1"/>
</dbReference>
<evidence type="ECO:0000256" key="8">
    <source>
        <dbReference type="ARBA" id="ARBA00023210"/>
    </source>
</evidence>
<comment type="similarity">
    <text evidence="2">Belongs to the TRAFAC class TrmE-Era-EngA-EngB-Septin-like GTPase superfamily. EngB GTPase family.</text>
</comment>
<dbReference type="OMA" id="ISWFLKV"/>
<dbReference type="CDD" id="cd01876">
    <property type="entry name" value="YihA_EngB"/>
    <property type="match status" value="1"/>
</dbReference>
<proteinExistence type="inferred from homology"/>
<feature type="domain" description="EngB-type G" evidence="11">
    <location>
        <begin position="21"/>
        <end position="195"/>
    </location>
</feature>
<protein>
    <recommendedName>
        <fullName evidence="11">EngB-type G domain-containing protein</fullName>
    </recommendedName>
</protein>
<dbReference type="SUPFAM" id="SSF52540">
    <property type="entry name" value="P-loop containing nucleoside triphosphate hydrolases"/>
    <property type="match status" value="1"/>
</dbReference>
<dbReference type="InterPro" id="IPR006073">
    <property type="entry name" value="GTP-bd"/>
</dbReference>
<evidence type="ECO:0000313" key="13">
    <source>
        <dbReference type="Proteomes" id="UP000002009"/>
    </source>
</evidence>
<dbReference type="InParanoid" id="C1ECN0"/>
<sequence length="195" mass="21783">MQKVEFVSATEDADDCPPPDGLPEVAVIGRSNVGKSSLLNLLTKGKSGALVSSKPGTTQHINHYLVAKKWWIVDLPGYGFAKASKESTEMWDRFTKEYFTTRSNLAGVLLLIDASIPPMEKDLEYADWLITHNVPFTIVHTKCDRNKPGMPAVDTNIDELRRILDEKWHRLPSMISTSSVSHDGREDVLKFISSI</sequence>
<dbReference type="PANTHER" id="PTHR11649:SF13">
    <property type="entry name" value="ENGB-TYPE G DOMAIN-CONTAINING PROTEIN"/>
    <property type="match status" value="1"/>
</dbReference>
<feature type="non-terminal residue" evidence="12">
    <location>
        <position position="195"/>
    </location>
</feature>
<evidence type="ECO:0000256" key="4">
    <source>
        <dbReference type="ARBA" id="ARBA00022723"/>
    </source>
</evidence>
<dbReference type="KEGG" id="mis:MICPUN_71196"/>
<dbReference type="eggNOG" id="KOG2486">
    <property type="taxonomic scope" value="Eukaryota"/>
</dbReference>
<dbReference type="OrthoDB" id="391988at2759"/>
<evidence type="ECO:0000256" key="1">
    <source>
        <dbReference type="ARBA" id="ARBA00001946"/>
    </source>
</evidence>
<dbReference type="InterPro" id="IPR027417">
    <property type="entry name" value="P-loop_NTPase"/>
</dbReference>
<keyword evidence="3" id="KW-0132">Cell division</keyword>
<dbReference type="InterPro" id="IPR019987">
    <property type="entry name" value="GTP-bd_ribosome_bio_YsxC"/>
</dbReference>
<dbReference type="Gene3D" id="3.40.50.300">
    <property type="entry name" value="P-loop containing nucleotide triphosphate hydrolases"/>
    <property type="match status" value="1"/>
</dbReference>
<evidence type="ECO:0000256" key="7">
    <source>
        <dbReference type="ARBA" id="ARBA00023134"/>
    </source>
</evidence>
<keyword evidence="7" id="KW-0342">GTP-binding</keyword>
<gene>
    <name evidence="12" type="ORF">MICPUN_71196</name>
</gene>
<dbReference type="GeneID" id="8246540"/>
<keyword evidence="13" id="KW-1185">Reference proteome</keyword>
<dbReference type="NCBIfam" id="TIGR00231">
    <property type="entry name" value="small_GTP"/>
    <property type="match status" value="1"/>
</dbReference>
<evidence type="ECO:0000259" key="11">
    <source>
        <dbReference type="PROSITE" id="PS51706"/>
    </source>
</evidence>
<evidence type="ECO:0000256" key="5">
    <source>
        <dbReference type="ARBA" id="ARBA00022741"/>
    </source>
</evidence>
<accession>C1ECN0</accession>
<dbReference type="Proteomes" id="UP000002009">
    <property type="component" value="Chromosome 9"/>
</dbReference>
<dbReference type="InterPro" id="IPR005225">
    <property type="entry name" value="Small_GTP-bd"/>
</dbReference>
<dbReference type="GO" id="GO:0005525">
    <property type="term" value="F:GTP binding"/>
    <property type="evidence" value="ECO:0007669"/>
    <property type="project" value="UniProtKB-KW"/>
</dbReference>
<dbReference type="HAMAP" id="MF_00321">
    <property type="entry name" value="GTPase_EngB"/>
    <property type="match status" value="1"/>
</dbReference>
<dbReference type="EMBL" id="CP001329">
    <property type="protein sequence ID" value="ACO65610.1"/>
    <property type="molecule type" value="Genomic_DNA"/>
</dbReference>
<dbReference type="GO" id="GO:0046872">
    <property type="term" value="F:metal ion binding"/>
    <property type="evidence" value="ECO:0007669"/>
    <property type="project" value="UniProtKB-KW"/>
</dbReference>
<dbReference type="GO" id="GO:0051301">
    <property type="term" value="P:cell division"/>
    <property type="evidence" value="ECO:0007669"/>
    <property type="project" value="UniProtKB-KW"/>
</dbReference>
<keyword evidence="4" id="KW-0479">Metal-binding</keyword>
<dbReference type="FunCoup" id="C1ECN0">
    <property type="interactions" value="1460"/>
</dbReference>
<dbReference type="InterPro" id="IPR030393">
    <property type="entry name" value="G_ENGB_dom"/>
</dbReference>
<name>C1ECN0_MICCC</name>
<comment type="cofactor">
    <cofactor evidence="1">
        <name>Mg(2+)</name>
        <dbReference type="ChEBI" id="CHEBI:18420"/>
    </cofactor>
</comment>
<dbReference type="NCBIfam" id="TIGR03598">
    <property type="entry name" value="GTPase_YsxC"/>
    <property type="match status" value="1"/>
</dbReference>
<dbReference type="STRING" id="296587.C1ECN0"/>
<evidence type="ECO:0000313" key="12">
    <source>
        <dbReference type="EMBL" id="ACO65610.1"/>
    </source>
</evidence>
<dbReference type="AlphaFoldDB" id="C1ECN0"/>
<keyword evidence="5" id="KW-0547">Nucleotide-binding</keyword>
<feature type="region of interest" description="Disordered" evidence="10">
    <location>
        <begin position="1"/>
        <end position="20"/>
    </location>
</feature>
<keyword evidence="9" id="KW-0131">Cell cycle</keyword>
<dbReference type="PROSITE" id="PS51706">
    <property type="entry name" value="G_ENGB"/>
    <property type="match status" value="1"/>
</dbReference>
<evidence type="ECO:0000256" key="6">
    <source>
        <dbReference type="ARBA" id="ARBA00022842"/>
    </source>
</evidence>
<evidence type="ECO:0000256" key="10">
    <source>
        <dbReference type="SAM" id="MobiDB-lite"/>
    </source>
</evidence>
<keyword evidence="8" id="KW-0717">Septation</keyword>
<dbReference type="PANTHER" id="PTHR11649">
    <property type="entry name" value="MSS1/TRME-RELATED GTP-BINDING PROTEIN"/>
    <property type="match status" value="1"/>
</dbReference>
<organism evidence="12 13">
    <name type="scientific">Micromonas commoda (strain RCC299 / NOUM17 / CCMP2709)</name>
    <name type="common">Picoplanktonic green alga</name>
    <dbReference type="NCBI Taxonomy" id="296587"/>
    <lineage>
        <taxon>Eukaryota</taxon>
        <taxon>Viridiplantae</taxon>
        <taxon>Chlorophyta</taxon>
        <taxon>Mamiellophyceae</taxon>
        <taxon>Mamiellales</taxon>
        <taxon>Mamiellaceae</taxon>
        <taxon>Micromonas</taxon>
    </lineage>
</organism>
<evidence type="ECO:0000256" key="9">
    <source>
        <dbReference type="ARBA" id="ARBA00023306"/>
    </source>
</evidence>